<evidence type="ECO:0000313" key="15">
    <source>
        <dbReference type="EMBL" id="AOX18056.1"/>
    </source>
</evidence>
<dbReference type="Pfam" id="PF00072">
    <property type="entry name" value="Response_reg"/>
    <property type="match status" value="1"/>
</dbReference>
<dbReference type="EMBL" id="CP014674">
    <property type="protein sequence ID" value="AOX18056.1"/>
    <property type="molecule type" value="Genomic_DNA"/>
</dbReference>
<dbReference type="InterPro" id="IPR011006">
    <property type="entry name" value="CheY-like_superfamily"/>
</dbReference>
<evidence type="ECO:0000256" key="4">
    <source>
        <dbReference type="ARBA" id="ARBA00022553"/>
    </source>
</evidence>
<evidence type="ECO:0000256" key="6">
    <source>
        <dbReference type="ARBA" id="ARBA00022679"/>
    </source>
</evidence>
<keyword evidence="6" id="KW-0808">Transferase</keyword>
<dbReference type="InterPro" id="IPR013654">
    <property type="entry name" value="PAS_2"/>
</dbReference>
<dbReference type="GO" id="GO:0009584">
    <property type="term" value="P:detection of visible light"/>
    <property type="evidence" value="ECO:0007669"/>
    <property type="project" value="InterPro"/>
</dbReference>
<evidence type="ECO:0000256" key="8">
    <source>
        <dbReference type="ARBA" id="ARBA00022777"/>
    </source>
</evidence>
<dbReference type="GO" id="GO:0004673">
    <property type="term" value="F:protein histidine kinase activity"/>
    <property type="evidence" value="ECO:0007669"/>
    <property type="project" value="UniProtKB-EC"/>
</dbReference>
<dbReference type="InterPro" id="IPR001789">
    <property type="entry name" value="Sig_transdc_resp-reg_receiver"/>
</dbReference>
<dbReference type="InterPro" id="IPR043150">
    <property type="entry name" value="Phytochrome_PHY_sf"/>
</dbReference>
<proteinExistence type="predicted"/>
<dbReference type="InterPro" id="IPR003018">
    <property type="entry name" value="GAF"/>
</dbReference>
<keyword evidence="4 12" id="KW-0597">Phosphoprotein</keyword>
<dbReference type="SUPFAM" id="SSF55785">
    <property type="entry name" value="PYP-like sensor domain (PAS domain)"/>
    <property type="match status" value="1"/>
</dbReference>
<organism evidence="15 16">
    <name type="scientific">Kozakia baliensis</name>
    <dbReference type="NCBI Taxonomy" id="153496"/>
    <lineage>
        <taxon>Bacteria</taxon>
        <taxon>Pseudomonadati</taxon>
        <taxon>Pseudomonadota</taxon>
        <taxon>Alphaproteobacteria</taxon>
        <taxon>Acetobacterales</taxon>
        <taxon>Acetobacteraceae</taxon>
        <taxon>Kozakia</taxon>
    </lineage>
</organism>
<evidence type="ECO:0000256" key="7">
    <source>
        <dbReference type="ARBA" id="ARBA00022741"/>
    </source>
</evidence>
<dbReference type="STRING" id="153496.A0U89_02210"/>
<dbReference type="Pfam" id="PF00360">
    <property type="entry name" value="PHY"/>
    <property type="match status" value="1"/>
</dbReference>
<dbReference type="PANTHER" id="PTHR41523:SF7">
    <property type="entry name" value="HISTIDINE KINASE"/>
    <property type="match status" value="1"/>
</dbReference>
<evidence type="ECO:0000256" key="9">
    <source>
        <dbReference type="ARBA" id="ARBA00022840"/>
    </source>
</evidence>
<keyword evidence="9" id="KW-0067">ATP-binding</keyword>
<dbReference type="eggNOG" id="COG0784">
    <property type="taxonomic scope" value="Bacteria"/>
</dbReference>
<dbReference type="PIRSF" id="PIRSF036397">
    <property type="entry name" value="Bactrphtchrm_rec"/>
    <property type="match status" value="1"/>
</dbReference>
<dbReference type="Gene3D" id="3.30.450.40">
    <property type="match status" value="1"/>
</dbReference>
<evidence type="ECO:0000256" key="10">
    <source>
        <dbReference type="ARBA" id="ARBA00022991"/>
    </source>
</evidence>
<dbReference type="AlphaFoldDB" id="A0A1D8UWS8"/>
<dbReference type="Proteomes" id="UP000179145">
    <property type="component" value="Chromosome"/>
</dbReference>
<dbReference type="InterPro" id="IPR001294">
    <property type="entry name" value="Phytochrome"/>
</dbReference>
<keyword evidence="3" id="KW-0600">Photoreceptor protein</keyword>
<dbReference type="PRINTS" id="PR01033">
    <property type="entry name" value="PHYTOCHROME"/>
</dbReference>
<dbReference type="Gene3D" id="3.30.565.10">
    <property type="entry name" value="Histidine kinase-like ATPase, C-terminal domain"/>
    <property type="match status" value="1"/>
</dbReference>
<dbReference type="Gene3D" id="3.40.50.2300">
    <property type="match status" value="1"/>
</dbReference>
<dbReference type="InterPro" id="IPR013515">
    <property type="entry name" value="Phytochrome_cen-reg"/>
</dbReference>
<dbReference type="Gene3D" id="3.30.450.270">
    <property type="match status" value="1"/>
</dbReference>
<dbReference type="Pfam" id="PF08446">
    <property type="entry name" value="PAS_2"/>
    <property type="match status" value="1"/>
</dbReference>
<dbReference type="GO" id="GO:0005524">
    <property type="term" value="F:ATP binding"/>
    <property type="evidence" value="ECO:0007669"/>
    <property type="project" value="UniProtKB-KW"/>
</dbReference>
<dbReference type="PROSITE" id="PS50046">
    <property type="entry name" value="PHYTOCHROME_2"/>
    <property type="match status" value="1"/>
</dbReference>
<comment type="catalytic activity">
    <reaction evidence="1">
        <text>ATP + protein L-histidine = ADP + protein N-phospho-L-histidine.</text>
        <dbReference type="EC" id="2.7.13.3"/>
    </reaction>
</comment>
<dbReference type="EC" id="2.7.13.3" evidence="2"/>
<dbReference type="InterPro" id="IPR011102">
    <property type="entry name" value="Sig_transdc_His_kinase_HWE"/>
</dbReference>
<dbReference type="InterPro" id="IPR036890">
    <property type="entry name" value="HATPase_C_sf"/>
</dbReference>
<keyword evidence="11" id="KW-0675">Receptor</keyword>
<evidence type="ECO:0000313" key="16">
    <source>
        <dbReference type="Proteomes" id="UP000179145"/>
    </source>
</evidence>
<dbReference type="PROSITE" id="PS50110">
    <property type="entry name" value="RESPONSE_REGULATORY"/>
    <property type="match status" value="1"/>
</dbReference>
<evidence type="ECO:0000256" key="1">
    <source>
        <dbReference type="ARBA" id="ARBA00000085"/>
    </source>
</evidence>
<keyword evidence="5" id="KW-0716">Sensory transduction</keyword>
<sequence>MHIPGSIQPHGCLLACSAKEFLLLRLSANAASMLDLPELRPEAPLAQFLGPELTHELRNASTASLTRRHPTFLFGIRLPSGKFFDIAVHVSGDEVVLEFEPAEAPGATDRLIAQLHMMIERARNITDLQKLFDTVARLLRGVLHYDRVMVYRFDHDWSGKIVAEARAPALESFLGQHFPAGDIPAQARELYRRSPIRMIGDVSYTPVPLLGLPGLLPLDMSLAQLRSVSPIHCEYLTNMGVGASMSISLIVDDELWGMVACHNYSPRTLTLSERAVVHMFGEFIALQIVVLLRTTRLQVAERTHALLENVLRDAATMSDMPSYLRDRIADLMPLIQCDGVAIWIGNEWTAHGITPPSSAAPEIVALAQQLAGTQIWHSSHLADQFDWAKPSVSTVAGMMVIPVSPQPGNYVFLFRREIIQTINWGGDPKKTYTTGPHGARLTPRQSFQIWKEQVHERCLSWSSNDVEAAAMLRSTMIEVMGVYHQQQLTERAEADVRQRMLNEELNHRVKNILAVVQSLISRPVPKGRALEEYVNVLRGRINALASAHDQVARTDGGGMLRTLLEAELEPYRHQPSVIHIEGADIWLTGRALSVAALVFHELATNAVKYGCLSTQNGHLTIKWHFDAETKSWVVIWQETGGPPVKAPSGNGFGSVLLERAFPHELGGTAKREFRPDGLFIRLTIPEHYAALIPQENIPQTDPVEVEEKKNGSEEILRRANILLVEDQLLVAMETEQALQEHGAERVRTVASVYEALQAVRASRPDIALLDFNLGGETSEEVARTLRERGIPFVFATGYADKTMIPSEFRDIPVLRKPYSMSSVIRELESNIFPSN</sequence>
<dbReference type="SMART" id="SM00911">
    <property type="entry name" value="HWE_HK"/>
    <property type="match status" value="1"/>
</dbReference>
<dbReference type="SUPFAM" id="SSF55874">
    <property type="entry name" value="ATPase domain of HSP90 chaperone/DNA topoisomerase II/histidine kinase"/>
    <property type="match status" value="1"/>
</dbReference>
<dbReference type="InterPro" id="IPR029016">
    <property type="entry name" value="GAF-like_dom_sf"/>
</dbReference>
<dbReference type="InterPro" id="IPR009219">
    <property type="entry name" value="Bactrphtchr_CheY"/>
</dbReference>
<reference evidence="15 16" key="1">
    <citation type="journal article" date="2016" name="Microb. Cell Fact.">
        <title>Dissection of exopolysaccharide biosynthesis in Kozakia baliensis.</title>
        <authorList>
            <person name="Brandt J.U."/>
            <person name="Jakob F."/>
            <person name="Behr J."/>
            <person name="Geissler A.J."/>
            <person name="Vogel R.F."/>
        </authorList>
    </citation>
    <scope>NUCLEOTIDE SEQUENCE [LARGE SCALE GENOMIC DNA]</scope>
    <source>
        <strain evidence="15 16">DSM 14400</strain>
    </source>
</reference>
<gene>
    <name evidence="15" type="ORF">A0U89_02210</name>
</gene>
<name>A0A1D8UWS8_9PROT</name>
<dbReference type="SUPFAM" id="SSF55781">
    <property type="entry name" value="GAF domain-like"/>
    <property type="match status" value="2"/>
</dbReference>
<dbReference type="GO" id="GO:0000160">
    <property type="term" value="P:phosphorelay signal transduction system"/>
    <property type="evidence" value="ECO:0007669"/>
    <property type="project" value="InterPro"/>
</dbReference>
<dbReference type="InterPro" id="IPR016132">
    <property type="entry name" value="Phyto_chromo_attachment"/>
</dbReference>
<dbReference type="PANTHER" id="PTHR41523">
    <property type="entry name" value="TWO-COMPONENT SYSTEM SENSOR PROTEIN"/>
    <property type="match status" value="1"/>
</dbReference>
<feature type="domain" description="Phytochrome chromophore attachment site" evidence="13">
    <location>
        <begin position="127"/>
        <end position="286"/>
    </location>
</feature>
<evidence type="ECO:0000256" key="12">
    <source>
        <dbReference type="PROSITE-ProRule" id="PRU00169"/>
    </source>
</evidence>
<evidence type="ECO:0000256" key="5">
    <source>
        <dbReference type="ARBA" id="ARBA00022606"/>
    </source>
</evidence>
<dbReference type="Pfam" id="PF07536">
    <property type="entry name" value="HWE_HK"/>
    <property type="match status" value="1"/>
</dbReference>
<dbReference type="SMART" id="SM00065">
    <property type="entry name" value="GAF"/>
    <property type="match status" value="1"/>
</dbReference>
<keyword evidence="16" id="KW-1185">Reference proteome</keyword>
<evidence type="ECO:0000259" key="14">
    <source>
        <dbReference type="PROSITE" id="PS50110"/>
    </source>
</evidence>
<protein>
    <recommendedName>
        <fullName evidence="2">histidine kinase</fullName>
        <ecNumber evidence="2">2.7.13.3</ecNumber>
    </recommendedName>
</protein>
<dbReference type="SUPFAM" id="SSF52172">
    <property type="entry name" value="CheY-like"/>
    <property type="match status" value="1"/>
</dbReference>
<evidence type="ECO:0000256" key="11">
    <source>
        <dbReference type="ARBA" id="ARBA00023170"/>
    </source>
</evidence>
<evidence type="ECO:0000259" key="13">
    <source>
        <dbReference type="PROSITE" id="PS50046"/>
    </source>
</evidence>
<evidence type="ECO:0000256" key="2">
    <source>
        <dbReference type="ARBA" id="ARBA00012438"/>
    </source>
</evidence>
<dbReference type="KEGG" id="kba:A0U89_02210"/>
<dbReference type="Pfam" id="PF01590">
    <property type="entry name" value="GAF"/>
    <property type="match status" value="1"/>
</dbReference>
<dbReference type="InterPro" id="IPR035965">
    <property type="entry name" value="PAS-like_dom_sf"/>
</dbReference>
<dbReference type="GO" id="GO:0009881">
    <property type="term" value="F:photoreceptor activity"/>
    <property type="evidence" value="ECO:0007669"/>
    <property type="project" value="UniProtKB-KW"/>
</dbReference>
<dbReference type="Gene3D" id="3.30.450.20">
    <property type="entry name" value="PAS domain"/>
    <property type="match status" value="1"/>
</dbReference>
<dbReference type="eggNOG" id="COG4251">
    <property type="taxonomic scope" value="Bacteria"/>
</dbReference>
<dbReference type="SMART" id="SM00448">
    <property type="entry name" value="REC"/>
    <property type="match status" value="1"/>
</dbReference>
<evidence type="ECO:0000256" key="3">
    <source>
        <dbReference type="ARBA" id="ARBA00022543"/>
    </source>
</evidence>
<feature type="domain" description="Response regulatory" evidence="14">
    <location>
        <begin position="720"/>
        <end position="831"/>
    </location>
</feature>
<keyword evidence="7" id="KW-0547">Nucleotide-binding</keyword>
<keyword evidence="8" id="KW-0418">Kinase</keyword>
<dbReference type="GO" id="GO:0006355">
    <property type="term" value="P:regulation of DNA-templated transcription"/>
    <property type="evidence" value="ECO:0007669"/>
    <property type="project" value="InterPro"/>
</dbReference>
<keyword evidence="10" id="KW-0157">Chromophore</keyword>
<accession>A0A1D8UWS8</accession>
<feature type="modified residue" description="4-aspartylphosphate" evidence="12">
    <location>
        <position position="770"/>
    </location>
</feature>